<keyword evidence="2" id="KW-0433">Leucine-rich repeat</keyword>
<keyword evidence="6" id="KW-1133">Transmembrane helix</keyword>
<comment type="subcellular location">
    <subcellularLocation>
        <location evidence="1">Membrane</location>
        <topology evidence="1">Single-pass membrane protein</topology>
    </subcellularLocation>
</comment>
<keyword evidence="7" id="KW-0472">Membrane</keyword>
<evidence type="ECO:0000256" key="8">
    <source>
        <dbReference type="SAM" id="MobiDB-lite"/>
    </source>
</evidence>
<evidence type="ECO:0000256" key="4">
    <source>
        <dbReference type="ARBA" id="ARBA00022729"/>
    </source>
</evidence>
<keyword evidence="4 9" id="KW-0732">Signal</keyword>
<feature type="chain" id="PRO_5020520622" description="Malectin-like domain-containing protein" evidence="9">
    <location>
        <begin position="23"/>
        <end position="564"/>
    </location>
</feature>
<gene>
    <name evidence="11" type="ORF">C4D60_Mb11t21960</name>
</gene>
<feature type="domain" description="Malectin-like" evidence="10">
    <location>
        <begin position="218"/>
        <end position="376"/>
    </location>
</feature>
<dbReference type="InterPro" id="IPR024788">
    <property type="entry name" value="Malectin-like_Carb-bd_dom"/>
</dbReference>
<dbReference type="AlphaFoldDB" id="A0A4S8J6V7"/>
<reference evidence="11 12" key="1">
    <citation type="journal article" date="2019" name="Nat. Plants">
        <title>Genome sequencing of Musa balbisiana reveals subgenome evolution and function divergence in polyploid bananas.</title>
        <authorList>
            <person name="Yao X."/>
        </authorList>
    </citation>
    <scope>NUCLEOTIDE SEQUENCE [LARGE SCALE GENOMIC DNA]</scope>
    <source>
        <strain evidence="12">cv. DH-PKW</strain>
        <tissue evidence="11">Leaves</tissue>
    </source>
</reference>
<keyword evidence="5" id="KW-0677">Repeat</keyword>
<evidence type="ECO:0000256" key="2">
    <source>
        <dbReference type="ARBA" id="ARBA00022614"/>
    </source>
</evidence>
<feature type="compositionally biased region" description="Polar residues" evidence="8">
    <location>
        <begin position="530"/>
        <end position="539"/>
    </location>
</feature>
<dbReference type="InterPro" id="IPR025875">
    <property type="entry name" value="Leu-rich_rpt_4"/>
</dbReference>
<evidence type="ECO:0000256" key="5">
    <source>
        <dbReference type="ARBA" id="ARBA00022737"/>
    </source>
</evidence>
<organism evidence="11 12">
    <name type="scientific">Musa balbisiana</name>
    <name type="common">Banana</name>
    <dbReference type="NCBI Taxonomy" id="52838"/>
    <lineage>
        <taxon>Eukaryota</taxon>
        <taxon>Viridiplantae</taxon>
        <taxon>Streptophyta</taxon>
        <taxon>Embryophyta</taxon>
        <taxon>Tracheophyta</taxon>
        <taxon>Spermatophyta</taxon>
        <taxon>Magnoliopsida</taxon>
        <taxon>Liliopsida</taxon>
        <taxon>Zingiberales</taxon>
        <taxon>Musaceae</taxon>
        <taxon>Musa</taxon>
    </lineage>
</organism>
<evidence type="ECO:0000313" key="11">
    <source>
        <dbReference type="EMBL" id="THU56889.1"/>
    </source>
</evidence>
<dbReference type="Pfam" id="PF12819">
    <property type="entry name" value="Malectin_like"/>
    <property type="match status" value="2"/>
</dbReference>
<dbReference type="InterPro" id="IPR032675">
    <property type="entry name" value="LRR_dom_sf"/>
</dbReference>
<keyword evidence="12" id="KW-1185">Reference proteome</keyword>
<evidence type="ECO:0000259" key="10">
    <source>
        <dbReference type="Pfam" id="PF12819"/>
    </source>
</evidence>
<evidence type="ECO:0000256" key="6">
    <source>
        <dbReference type="ARBA" id="ARBA00022989"/>
    </source>
</evidence>
<comment type="caution">
    <text evidence="11">The sequence shown here is derived from an EMBL/GenBank/DDBJ whole genome shotgun (WGS) entry which is preliminary data.</text>
</comment>
<name>A0A4S8J6V7_MUSBA</name>
<feature type="domain" description="Malectin-like" evidence="10">
    <location>
        <begin position="28"/>
        <end position="199"/>
    </location>
</feature>
<evidence type="ECO:0000256" key="1">
    <source>
        <dbReference type="ARBA" id="ARBA00004167"/>
    </source>
</evidence>
<dbReference type="PANTHER" id="PTHR45631">
    <property type="entry name" value="OS07G0107800 PROTEIN-RELATED"/>
    <property type="match status" value="1"/>
</dbReference>
<feature type="region of interest" description="Disordered" evidence="8">
    <location>
        <begin position="511"/>
        <end position="539"/>
    </location>
</feature>
<dbReference type="STRING" id="52838.A0A4S8J6V7"/>
<dbReference type="PANTHER" id="PTHR45631:SF44">
    <property type="entry name" value="CARBOHYDRATE-BINDING PROTEIN OF THE ER PROTEIN"/>
    <property type="match status" value="1"/>
</dbReference>
<feature type="signal peptide" evidence="9">
    <location>
        <begin position="1"/>
        <end position="22"/>
    </location>
</feature>
<sequence length="564" mass="60844">MATNLLPFVPPLLLLLALSASASNFTSIDCGASGSYKDENGIAWETDESYVSNGENRVVQNPDSVPEPMRTLRVFSSRKKNCYPVSVPGGGRVLVRASFYYGNYDEKSSPPTFALQFDANSWETVVTSMDQVVFHEAIYDVFAEGTAVCVAQLEQGQLPFVSAIEVRTLETDMYEGVDSSFALLLKGRLAFGAPGVVRYVSKPPPLAFPFPWNYVAEVNLDEQEAIIRYPSDAYDRIWDPVAASDELITTKSDTTVMDPTAVQDKPPADVLLQAITTANVSTDVVLFLSELLPTDPVPAYINLYFAEMSHLGSKDNNTFQVYVDGDPLIDAVNPPYQSVAEYLIGLKAASASTKITLTATPEATVPPLISAMEVFVVRGGLSNGTDASDVGALIVLQQKFEVLGDWTGDPCLPAKYTVEWVGCSSDPTPRITALYLSGYGLSGDLPDFSALTALQTIDMSNNSITGRIPEFLGKLPDLKELNLADNKLSGAIPSSLTENKKIKLTICGNPSLSSSDQKPCDSSMGKPSTPRATKSSSTSLKESRRNLVVVLEAVISLFLLVLMA</sequence>
<dbReference type="SUPFAM" id="SSF52058">
    <property type="entry name" value="L domain-like"/>
    <property type="match status" value="1"/>
</dbReference>
<evidence type="ECO:0000256" key="7">
    <source>
        <dbReference type="ARBA" id="ARBA00023136"/>
    </source>
</evidence>
<proteinExistence type="predicted"/>
<accession>A0A4S8J6V7</accession>
<dbReference type="Proteomes" id="UP000317650">
    <property type="component" value="Chromosome 11"/>
</dbReference>
<keyword evidence="3" id="KW-0812">Transmembrane</keyword>
<evidence type="ECO:0000256" key="3">
    <source>
        <dbReference type="ARBA" id="ARBA00022692"/>
    </source>
</evidence>
<dbReference type="EMBL" id="PYDT01000007">
    <property type="protein sequence ID" value="THU56889.1"/>
    <property type="molecule type" value="Genomic_DNA"/>
</dbReference>
<dbReference type="FunFam" id="3.80.10.10:FF:000129">
    <property type="entry name" value="Leucine-rich repeat receptor-like kinase"/>
    <property type="match status" value="1"/>
</dbReference>
<dbReference type="Pfam" id="PF12799">
    <property type="entry name" value="LRR_4"/>
    <property type="match status" value="1"/>
</dbReference>
<evidence type="ECO:0000313" key="12">
    <source>
        <dbReference type="Proteomes" id="UP000317650"/>
    </source>
</evidence>
<dbReference type="GO" id="GO:0016020">
    <property type="term" value="C:membrane"/>
    <property type="evidence" value="ECO:0007669"/>
    <property type="project" value="UniProtKB-SubCell"/>
</dbReference>
<evidence type="ECO:0000256" key="9">
    <source>
        <dbReference type="SAM" id="SignalP"/>
    </source>
</evidence>
<dbReference type="Gene3D" id="3.80.10.10">
    <property type="entry name" value="Ribonuclease Inhibitor"/>
    <property type="match status" value="1"/>
</dbReference>
<protein>
    <recommendedName>
        <fullName evidence="10">Malectin-like domain-containing protein</fullName>
    </recommendedName>
</protein>